<keyword evidence="3" id="KW-1185">Reference proteome</keyword>
<gene>
    <name evidence="2" type="ORF">BC739_006639</name>
</gene>
<comment type="caution">
    <text evidence="2">The sequence shown here is derived from an EMBL/GenBank/DDBJ whole genome shotgun (WGS) entry which is preliminary data.</text>
</comment>
<name>A0ABR6BS06_9PSEU</name>
<feature type="region of interest" description="Disordered" evidence="1">
    <location>
        <begin position="1"/>
        <end position="32"/>
    </location>
</feature>
<evidence type="ECO:0000313" key="3">
    <source>
        <dbReference type="Proteomes" id="UP000517916"/>
    </source>
</evidence>
<proteinExistence type="predicted"/>
<reference evidence="2 3" key="1">
    <citation type="submission" date="2020-08" db="EMBL/GenBank/DDBJ databases">
        <title>Genomic Encyclopedia of Archaeal and Bacterial Type Strains, Phase II (KMG-II): from individual species to whole genera.</title>
        <authorList>
            <person name="Goeker M."/>
        </authorList>
    </citation>
    <scope>NUCLEOTIDE SEQUENCE [LARGE SCALE GENOMIC DNA]</scope>
    <source>
        <strain evidence="2 3">DSM 43850</strain>
    </source>
</reference>
<protein>
    <recommendedName>
        <fullName evidence="4">ATP-binding protein</fullName>
    </recommendedName>
</protein>
<sequence length="497" mass="53200">MSIHDGASVVDDRAPDGACPPDVEVDAAEDKKPSQTRQLVEYVLAHYELGLTEEGAPCAVQIDGPNVALPLRRLRPLLAAQFYERTGIPPNGATLADAMRVIEGRALAGEPAGVSLRLARHGDGIVIDLGTADGRCVLVRPGHWKILGRSPVPFRRTKLTLPIPVPVPGRTEEGLHALRGLINAEEREARLIVGWMVTALVPDIARTVLLLTGEQGTAKSSLARTLVTTLDPTPAPTQSEPRDIRQWVVSANSSSVVCVDNLSTIPGWLSDAMCRAVTGEAMVDRQYYTNEDVSVQQFRRALILTSVDPGHIAGDLAERLMTVELQRIAASRRRDDEDLAAAAAAARPLILGAVLDLLASTLLQLPQVTLATLPRMASAARYLAALDQVTGWSTLPDYLSRCDSGAADVVASSPVAEAVRRLVAAEGEWTGSATELLAVLARHAGDPLPKSWPKDSTRLSGTINRLAPALRQLGLAVESGRAPDRSRRRTWTLAASM</sequence>
<dbReference type="SUPFAM" id="SSF52540">
    <property type="entry name" value="P-loop containing nucleoside triphosphate hydrolases"/>
    <property type="match status" value="1"/>
</dbReference>
<organism evidence="2 3">
    <name type="scientific">Kutzneria viridogrisea</name>
    <dbReference type="NCBI Taxonomy" id="47990"/>
    <lineage>
        <taxon>Bacteria</taxon>
        <taxon>Bacillati</taxon>
        <taxon>Actinomycetota</taxon>
        <taxon>Actinomycetes</taxon>
        <taxon>Pseudonocardiales</taxon>
        <taxon>Pseudonocardiaceae</taxon>
        <taxon>Kutzneria</taxon>
    </lineage>
</organism>
<evidence type="ECO:0000256" key="1">
    <source>
        <dbReference type="SAM" id="MobiDB-lite"/>
    </source>
</evidence>
<evidence type="ECO:0000313" key="2">
    <source>
        <dbReference type="EMBL" id="MBA8929421.1"/>
    </source>
</evidence>
<evidence type="ECO:0008006" key="4">
    <source>
        <dbReference type="Google" id="ProtNLM"/>
    </source>
</evidence>
<accession>A0ABR6BS06</accession>
<dbReference type="InterPro" id="IPR027417">
    <property type="entry name" value="P-loop_NTPase"/>
</dbReference>
<dbReference type="Proteomes" id="UP000517916">
    <property type="component" value="Unassembled WGS sequence"/>
</dbReference>
<dbReference type="RefSeq" id="WP_182839341.1">
    <property type="nucleotide sequence ID" value="NZ_BAAABQ010000004.1"/>
</dbReference>
<dbReference type="EMBL" id="JACJID010000005">
    <property type="protein sequence ID" value="MBA8929421.1"/>
    <property type="molecule type" value="Genomic_DNA"/>
</dbReference>